<reference evidence="7 8" key="1">
    <citation type="submission" date="2020-08" db="EMBL/GenBank/DDBJ databases">
        <title>Sequencing the genomes of 1000 actinobacteria strains.</title>
        <authorList>
            <person name="Klenk H.-P."/>
        </authorList>
    </citation>
    <scope>NUCLEOTIDE SEQUENCE [LARGE SCALE GENOMIC DNA]</scope>
    <source>
        <strain evidence="7 8">DSM 105783</strain>
    </source>
</reference>
<dbReference type="InterPro" id="IPR050707">
    <property type="entry name" value="HTH_MetabolicPath_Reg"/>
</dbReference>
<dbReference type="NCBIfam" id="TIGR02431">
    <property type="entry name" value="pcaR_pcaU"/>
    <property type="match status" value="1"/>
</dbReference>
<dbReference type="GO" id="GO:0045892">
    <property type="term" value="P:negative regulation of DNA-templated transcription"/>
    <property type="evidence" value="ECO:0007669"/>
    <property type="project" value="TreeGrafter"/>
</dbReference>
<dbReference type="GO" id="GO:0046278">
    <property type="term" value="P:3,4-dihydroxybenzoate metabolic process"/>
    <property type="evidence" value="ECO:0007669"/>
    <property type="project" value="InterPro"/>
</dbReference>
<dbReference type="InterPro" id="IPR036388">
    <property type="entry name" value="WH-like_DNA-bd_sf"/>
</dbReference>
<dbReference type="SUPFAM" id="SSF46785">
    <property type="entry name" value="Winged helix' DNA-binding domain"/>
    <property type="match status" value="1"/>
</dbReference>
<dbReference type="GO" id="GO:0003677">
    <property type="term" value="F:DNA binding"/>
    <property type="evidence" value="ECO:0007669"/>
    <property type="project" value="UniProtKB-KW"/>
</dbReference>
<name>A0A7W8WZB3_9MICC</name>
<dbReference type="InterPro" id="IPR005471">
    <property type="entry name" value="Tscrpt_reg_IclR_N"/>
</dbReference>
<feature type="domain" description="HTH iclR-type" evidence="5">
    <location>
        <begin position="58"/>
        <end position="125"/>
    </location>
</feature>
<protein>
    <submittedName>
        <fullName evidence="7">IclR family pca regulon transcriptional regulator</fullName>
    </submittedName>
</protein>
<organism evidence="7 8">
    <name type="scientific">Neomicrococcus aestuarii</name>
    <dbReference type="NCBI Taxonomy" id="556325"/>
    <lineage>
        <taxon>Bacteria</taxon>
        <taxon>Bacillati</taxon>
        <taxon>Actinomycetota</taxon>
        <taxon>Actinomycetes</taxon>
        <taxon>Micrococcales</taxon>
        <taxon>Micrococcaceae</taxon>
        <taxon>Neomicrococcus</taxon>
    </lineage>
</organism>
<gene>
    <name evidence="7" type="ORF">HD598_001858</name>
</gene>
<evidence type="ECO:0000256" key="3">
    <source>
        <dbReference type="ARBA" id="ARBA00023163"/>
    </source>
</evidence>
<dbReference type="RefSeq" id="WP_183665390.1">
    <property type="nucleotide sequence ID" value="NZ_BAAARH010000002.1"/>
</dbReference>
<evidence type="ECO:0000259" key="6">
    <source>
        <dbReference type="PROSITE" id="PS51078"/>
    </source>
</evidence>
<dbReference type="InterPro" id="IPR036390">
    <property type="entry name" value="WH_DNA-bd_sf"/>
</dbReference>
<sequence>MSWNYDDATSVPDPSSVGTESVGAVSVGAESGVEASLSAANPSDTVYSSGTLQSSSTVQSLARGLDVIRSFDAEHPSMTLTEVAGRTGLSRATARRFLLTLAELGYVRFDGKYFELTSRVLQLGYSYLSSHTLPQIIEPALEQLSGELNESCSASVLDDDDIVYIARVHTRRIMRIGISVGTRLPAFATSMGRVLLAYLPVSERDAAISQLKADPLTPATITTPEALARELDAVREQGFCVVNQELEVGLQSVAVPVFGPEGDVVCALNVSMSVVPGTTSAPRLETIVPALKATADRIGADLRAKK</sequence>
<dbReference type="PANTHER" id="PTHR30136">
    <property type="entry name" value="HELIX-TURN-HELIX TRANSCRIPTIONAL REGULATOR, ICLR FAMILY"/>
    <property type="match status" value="1"/>
</dbReference>
<dbReference type="GO" id="GO:0045893">
    <property type="term" value="P:positive regulation of DNA-templated transcription"/>
    <property type="evidence" value="ECO:0007669"/>
    <property type="project" value="InterPro"/>
</dbReference>
<dbReference type="Pfam" id="PF01614">
    <property type="entry name" value="IclR_C"/>
    <property type="match status" value="1"/>
</dbReference>
<evidence type="ECO:0000256" key="4">
    <source>
        <dbReference type="SAM" id="MobiDB-lite"/>
    </source>
</evidence>
<dbReference type="PANTHER" id="PTHR30136:SF34">
    <property type="entry name" value="TRANSCRIPTIONAL REGULATOR"/>
    <property type="match status" value="1"/>
</dbReference>
<keyword evidence="3" id="KW-0804">Transcription</keyword>
<feature type="region of interest" description="Disordered" evidence="4">
    <location>
        <begin position="1"/>
        <end position="23"/>
    </location>
</feature>
<dbReference type="Proteomes" id="UP000580797">
    <property type="component" value="Unassembled WGS sequence"/>
</dbReference>
<dbReference type="GO" id="GO:0003700">
    <property type="term" value="F:DNA-binding transcription factor activity"/>
    <property type="evidence" value="ECO:0007669"/>
    <property type="project" value="TreeGrafter"/>
</dbReference>
<evidence type="ECO:0000259" key="5">
    <source>
        <dbReference type="PROSITE" id="PS51077"/>
    </source>
</evidence>
<dbReference type="EMBL" id="JACHDR010000001">
    <property type="protein sequence ID" value="MBB5513171.1"/>
    <property type="molecule type" value="Genomic_DNA"/>
</dbReference>
<keyword evidence="1" id="KW-0805">Transcription regulation</keyword>
<dbReference type="AlphaFoldDB" id="A0A7W8WZB3"/>
<feature type="domain" description="IclR-ED" evidence="6">
    <location>
        <begin position="119"/>
        <end position="304"/>
    </location>
</feature>
<comment type="caution">
    <text evidence="7">The sequence shown here is derived from an EMBL/GenBank/DDBJ whole genome shotgun (WGS) entry which is preliminary data.</text>
</comment>
<proteinExistence type="predicted"/>
<dbReference type="InterPro" id="IPR014757">
    <property type="entry name" value="Tscrpt_reg_IclR_C"/>
</dbReference>
<dbReference type="SMART" id="SM00346">
    <property type="entry name" value="HTH_ICLR"/>
    <property type="match status" value="1"/>
</dbReference>
<evidence type="ECO:0000256" key="2">
    <source>
        <dbReference type="ARBA" id="ARBA00023125"/>
    </source>
</evidence>
<dbReference type="InterPro" id="IPR029016">
    <property type="entry name" value="GAF-like_dom_sf"/>
</dbReference>
<dbReference type="Gene3D" id="1.10.10.10">
    <property type="entry name" value="Winged helix-like DNA-binding domain superfamily/Winged helix DNA-binding domain"/>
    <property type="match status" value="1"/>
</dbReference>
<dbReference type="PROSITE" id="PS51078">
    <property type="entry name" value="ICLR_ED"/>
    <property type="match status" value="1"/>
</dbReference>
<accession>A0A7W8WZB3</accession>
<evidence type="ECO:0000256" key="1">
    <source>
        <dbReference type="ARBA" id="ARBA00023015"/>
    </source>
</evidence>
<evidence type="ECO:0000313" key="7">
    <source>
        <dbReference type="EMBL" id="MBB5513171.1"/>
    </source>
</evidence>
<dbReference type="InterPro" id="IPR012794">
    <property type="entry name" value="PcaR_PcaU"/>
</dbReference>
<evidence type="ECO:0000313" key="8">
    <source>
        <dbReference type="Proteomes" id="UP000580797"/>
    </source>
</evidence>
<dbReference type="Pfam" id="PF09339">
    <property type="entry name" value="HTH_IclR"/>
    <property type="match status" value="1"/>
</dbReference>
<dbReference type="Gene3D" id="3.30.450.40">
    <property type="match status" value="1"/>
</dbReference>
<dbReference type="PROSITE" id="PS51077">
    <property type="entry name" value="HTH_ICLR"/>
    <property type="match status" value="1"/>
</dbReference>
<keyword evidence="2" id="KW-0238">DNA-binding</keyword>
<dbReference type="SUPFAM" id="SSF55781">
    <property type="entry name" value="GAF domain-like"/>
    <property type="match status" value="1"/>
</dbReference>